<sequence>MKRLLIPLLLFILINYTWCPAQITGKGISYIAFRLDHSMRIPNHSVTVEIINRRKDVEVNVISIPKTDDIIWQQTAVDTTFNISKKKFETIANKVRTLRGVDLEKSIVTGLDGYRSSIEFGSYQNKITYTFWSPNLNTKERGLSDFLNLCKDIIKVGKLRRNEVL</sequence>
<dbReference type="EMBL" id="AP025314">
    <property type="protein sequence ID" value="BDD10815.1"/>
    <property type="molecule type" value="Genomic_DNA"/>
</dbReference>
<dbReference type="AlphaFoldDB" id="A0AAU9DEA9"/>
<accession>A0AAU9DEA9</accession>
<dbReference type="Proteomes" id="UP001348817">
    <property type="component" value="Chromosome"/>
</dbReference>
<name>A0AAU9DEA9_9BACT</name>
<evidence type="ECO:0000313" key="2">
    <source>
        <dbReference type="Proteomes" id="UP001348817"/>
    </source>
</evidence>
<proteinExistence type="predicted"/>
<dbReference type="KEGG" id="fax:FUAX_32470"/>
<protein>
    <submittedName>
        <fullName evidence="1">Uncharacterized protein</fullName>
    </submittedName>
</protein>
<gene>
    <name evidence="1" type="ORF">FUAX_32470</name>
</gene>
<organism evidence="1 2">
    <name type="scientific">Fulvitalea axinellae</name>
    <dbReference type="NCBI Taxonomy" id="1182444"/>
    <lineage>
        <taxon>Bacteria</taxon>
        <taxon>Pseudomonadati</taxon>
        <taxon>Bacteroidota</taxon>
        <taxon>Cytophagia</taxon>
        <taxon>Cytophagales</taxon>
        <taxon>Persicobacteraceae</taxon>
        <taxon>Fulvitalea</taxon>
    </lineage>
</organism>
<dbReference type="RefSeq" id="WP_338392349.1">
    <property type="nucleotide sequence ID" value="NZ_AP025314.1"/>
</dbReference>
<keyword evidence="2" id="KW-1185">Reference proteome</keyword>
<evidence type="ECO:0000313" key="1">
    <source>
        <dbReference type="EMBL" id="BDD10815.1"/>
    </source>
</evidence>
<reference evidence="1 2" key="1">
    <citation type="submission" date="2021-12" db="EMBL/GenBank/DDBJ databases">
        <title>Genome sequencing of bacteria with rrn-lacking chromosome and rrn-plasmid.</title>
        <authorList>
            <person name="Anda M."/>
            <person name="Iwasaki W."/>
        </authorList>
    </citation>
    <scope>NUCLEOTIDE SEQUENCE [LARGE SCALE GENOMIC DNA]</scope>
    <source>
        <strain evidence="1 2">DSM 100852</strain>
    </source>
</reference>